<gene>
    <name evidence="2" type="ORF">JAO82_08015</name>
</gene>
<dbReference type="InterPro" id="IPR002716">
    <property type="entry name" value="PIN_dom"/>
</dbReference>
<evidence type="ECO:0000313" key="2">
    <source>
        <dbReference type="EMBL" id="MBI6629828.1"/>
    </source>
</evidence>
<dbReference type="SUPFAM" id="SSF88723">
    <property type="entry name" value="PIN domain-like"/>
    <property type="match status" value="1"/>
</dbReference>
<dbReference type="InterPro" id="IPR029060">
    <property type="entry name" value="PIN-like_dom_sf"/>
</dbReference>
<feature type="domain" description="PIN" evidence="1">
    <location>
        <begin position="6"/>
        <end position="112"/>
    </location>
</feature>
<dbReference type="AlphaFoldDB" id="A0A934HTB2"/>
<dbReference type="Proteomes" id="UP000613255">
    <property type="component" value="Unassembled WGS sequence"/>
</dbReference>
<protein>
    <submittedName>
        <fullName evidence="2">PIN domain-containing protein</fullName>
    </submittedName>
</protein>
<proteinExistence type="predicted"/>
<evidence type="ECO:0000313" key="3">
    <source>
        <dbReference type="Proteomes" id="UP000613255"/>
    </source>
</evidence>
<sequence length="183" mass="20226">MNSIGKIVIDACVLYPTVMREIVLGAAAQGHFQPLWSTRILEEWARAAQKLGPTGEIQARGEIALLRAAWPDAELPPAPEIEERLWLPDAADRHVLAVAIAGSARAILTLNARDFPRRELAGEGLERLDPDQFMRALWQADPASISRVADDVLDKANRLSDGDWQMRPLLKKARLPRLAKAVS</sequence>
<evidence type="ECO:0000259" key="1">
    <source>
        <dbReference type="Pfam" id="PF13470"/>
    </source>
</evidence>
<reference evidence="2" key="1">
    <citation type="submission" date="2020-12" db="EMBL/GenBank/DDBJ databases">
        <title>Pontibaca salina gen. nov., sp. nov., isolated from marine sediment.</title>
        <authorList>
            <person name="Bo J."/>
            <person name="Wang S."/>
            <person name="Song X."/>
            <person name="Du Z."/>
        </authorList>
    </citation>
    <scope>NUCLEOTIDE SEQUENCE</scope>
    <source>
        <strain evidence="2">S1109L</strain>
    </source>
</reference>
<keyword evidence="3" id="KW-1185">Reference proteome</keyword>
<dbReference type="NCBIfam" id="NF046100">
    <property type="entry name" value="RSP_2648_fam_PIN"/>
    <property type="match status" value="1"/>
</dbReference>
<organism evidence="2 3">
    <name type="scientific">Pontibaca salina</name>
    <dbReference type="NCBI Taxonomy" id="2795731"/>
    <lineage>
        <taxon>Bacteria</taxon>
        <taxon>Pseudomonadati</taxon>
        <taxon>Pseudomonadota</taxon>
        <taxon>Alphaproteobacteria</taxon>
        <taxon>Rhodobacterales</taxon>
        <taxon>Roseobacteraceae</taxon>
        <taxon>Pontibaca</taxon>
    </lineage>
</organism>
<dbReference type="Pfam" id="PF13470">
    <property type="entry name" value="PIN_3"/>
    <property type="match status" value="1"/>
</dbReference>
<dbReference type="EMBL" id="JAEIJD010000005">
    <property type="protein sequence ID" value="MBI6629828.1"/>
    <property type="molecule type" value="Genomic_DNA"/>
</dbReference>
<comment type="caution">
    <text evidence="2">The sequence shown here is derived from an EMBL/GenBank/DDBJ whole genome shotgun (WGS) entry which is preliminary data.</text>
</comment>
<name>A0A934HTB2_9RHOB</name>
<dbReference type="RefSeq" id="WP_198685849.1">
    <property type="nucleotide sequence ID" value="NZ_JAEIJD010000005.1"/>
</dbReference>
<accession>A0A934HTB2</accession>